<protein>
    <submittedName>
        <fullName evidence="1">Uncharacterized protein</fullName>
    </submittedName>
</protein>
<reference evidence="1" key="1">
    <citation type="submission" date="2018-05" db="EMBL/GenBank/DDBJ databases">
        <authorList>
            <person name="Lanie J.A."/>
            <person name="Ng W.-L."/>
            <person name="Kazmierczak K.M."/>
            <person name="Andrzejewski T.M."/>
            <person name="Davidsen T.M."/>
            <person name="Wayne K.J."/>
            <person name="Tettelin H."/>
            <person name="Glass J.I."/>
            <person name="Rusch D."/>
            <person name="Podicherti R."/>
            <person name="Tsui H.-C.T."/>
            <person name="Winkler M.E."/>
        </authorList>
    </citation>
    <scope>NUCLEOTIDE SEQUENCE</scope>
</reference>
<name>A0A382TER3_9ZZZZ</name>
<proteinExistence type="predicted"/>
<sequence>MKRININTQQTHFIGCWNLENNKLCNEIINFFKNNKNLQKQGITASGKNLKVKSRIDITVSPNDLKKPKFEILKQYVNGLHKCFLDYQNQWPFLKSMLKNIDIGEFNIGEYSPGGHFAVLHSERTSLATLHRLF</sequence>
<gene>
    <name evidence="1" type="ORF">METZ01_LOCUS373400</name>
</gene>
<feature type="non-terminal residue" evidence="1">
    <location>
        <position position="134"/>
    </location>
</feature>
<dbReference type="AlphaFoldDB" id="A0A382TER3"/>
<dbReference type="EMBL" id="UINC01136032">
    <property type="protein sequence ID" value="SVD20546.1"/>
    <property type="molecule type" value="Genomic_DNA"/>
</dbReference>
<accession>A0A382TER3</accession>
<organism evidence="1">
    <name type="scientific">marine metagenome</name>
    <dbReference type="NCBI Taxonomy" id="408172"/>
    <lineage>
        <taxon>unclassified sequences</taxon>
        <taxon>metagenomes</taxon>
        <taxon>ecological metagenomes</taxon>
    </lineage>
</organism>
<evidence type="ECO:0000313" key="1">
    <source>
        <dbReference type="EMBL" id="SVD20546.1"/>
    </source>
</evidence>